<evidence type="ECO:0000313" key="8">
    <source>
        <dbReference type="Proteomes" id="UP000700732"/>
    </source>
</evidence>
<evidence type="ECO:0000256" key="4">
    <source>
        <dbReference type="PROSITE-ProRule" id="PRU00169"/>
    </source>
</evidence>
<evidence type="ECO:0000259" key="6">
    <source>
        <dbReference type="PROSITE" id="PS50110"/>
    </source>
</evidence>
<reference evidence="7 8" key="1">
    <citation type="submission" date="2019-06" db="EMBL/GenBank/DDBJ databases">
        <title>Spirosoma utsteinense sp. nov. isolated from Antarctic ice-free soils.</title>
        <authorList>
            <person name="Tahon G."/>
        </authorList>
    </citation>
    <scope>NUCLEOTIDE SEQUENCE [LARGE SCALE GENOMIC DNA]</scope>
    <source>
        <strain evidence="7 8">LMG 31447</strain>
    </source>
</reference>
<evidence type="ECO:0000256" key="1">
    <source>
        <dbReference type="ARBA" id="ARBA00023015"/>
    </source>
</evidence>
<keyword evidence="1" id="KW-0805">Transcription regulation</keyword>
<keyword evidence="8" id="KW-1185">Reference proteome</keyword>
<accession>A0ABR6WD70</accession>
<dbReference type="GO" id="GO:0003677">
    <property type="term" value="F:DNA binding"/>
    <property type="evidence" value="ECO:0007669"/>
    <property type="project" value="UniProtKB-KW"/>
</dbReference>
<dbReference type="CDD" id="cd17574">
    <property type="entry name" value="REC_OmpR"/>
    <property type="match status" value="1"/>
</dbReference>
<dbReference type="EMBL" id="VFIA01000048">
    <property type="protein sequence ID" value="MBC3794505.1"/>
    <property type="molecule type" value="Genomic_DNA"/>
</dbReference>
<dbReference type="InterPro" id="IPR039420">
    <property type="entry name" value="WalR-like"/>
</dbReference>
<dbReference type="Gene3D" id="3.40.50.2300">
    <property type="match status" value="1"/>
</dbReference>
<dbReference type="PANTHER" id="PTHR48111:SF9">
    <property type="entry name" value="TWO-COMPONENT RESPONSE REGULATOR RECEIVER PROTEIN"/>
    <property type="match status" value="1"/>
</dbReference>
<dbReference type="InterPro" id="IPR009057">
    <property type="entry name" value="Homeodomain-like_sf"/>
</dbReference>
<dbReference type="Gene3D" id="1.10.10.60">
    <property type="entry name" value="Homeodomain-like"/>
    <property type="match status" value="1"/>
</dbReference>
<dbReference type="InterPro" id="IPR001789">
    <property type="entry name" value="Sig_transdc_resp-reg_receiver"/>
</dbReference>
<dbReference type="Pfam" id="PF12833">
    <property type="entry name" value="HTH_18"/>
    <property type="match status" value="1"/>
</dbReference>
<sequence>MARILVVEDDVQLRENIQEQLELDTHEVRAAANGRQALELLPSFVPDLIVCDVVMPEMDGIEFIRVLKNSLDYRSIPFIFLTAKATQQDMINGLEEGAFDYLFKPFLRRELILKVNNITRQQADRSRYQPREVKEESGFQFITQFNTQLSQQFGNASLTAEKMAEALNMSRSAFQRSLVTFFGKNFSEIVKEYRLQKATTYLVQSDQSIQWIADRCGFSSLSYFSVCFKKATQTSPLSFRLKARQNLNS</sequence>
<dbReference type="InterPro" id="IPR018060">
    <property type="entry name" value="HTH_AraC"/>
</dbReference>
<proteinExistence type="predicted"/>
<keyword evidence="4" id="KW-0597">Phosphoprotein</keyword>
<dbReference type="SMART" id="SM00342">
    <property type="entry name" value="HTH_ARAC"/>
    <property type="match status" value="1"/>
</dbReference>
<evidence type="ECO:0000259" key="5">
    <source>
        <dbReference type="PROSITE" id="PS01124"/>
    </source>
</evidence>
<evidence type="ECO:0000256" key="2">
    <source>
        <dbReference type="ARBA" id="ARBA00023125"/>
    </source>
</evidence>
<evidence type="ECO:0000313" key="7">
    <source>
        <dbReference type="EMBL" id="MBC3794505.1"/>
    </source>
</evidence>
<name>A0ABR6WD70_9BACT</name>
<dbReference type="Proteomes" id="UP000700732">
    <property type="component" value="Unassembled WGS sequence"/>
</dbReference>
<dbReference type="Pfam" id="PF00072">
    <property type="entry name" value="Response_reg"/>
    <property type="match status" value="1"/>
</dbReference>
<dbReference type="SMART" id="SM00448">
    <property type="entry name" value="REC"/>
    <property type="match status" value="1"/>
</dbReference>
<feature type="domain" description="Response regulatory" evidence="6">
    <location>
        <begin position="3"/>
        <end position="119"/>
    </location>
</feature>
<dbReference type="PROSITE" id="PS50110">
    <property type="entry name" value="RESPONSE_REGULATORY"/>
    <property type="match status" value="1"/>
</dbReference>
<dbReference type="PROSITE" id="PS01124">
    <property type="entry name" value="HTH_ARAC_FAMILY_2"/>
    <property type="match status" value="1"/>
</dbReference>
<keyword evidence="3" id="KW-0804">Transcription</keyword>
<dbReference type="RefSeq" id="WP_186741106.1">
    <property type="nucleotide sequence ID" value="NZ_VFIA01000048.1"/>
</dbReference>
<dbReference type="SUPFAM" id="SSF52172">
    <property type="entry name" value="CheY-like"/>
    <property type="match status" value="1"/>
</dbReference>
<dbReference type="PANTHER" id="PTHR48111">
    <property type="entry name" value="REGULATOR OF RPOS"/>
    <property type="match status" value="1"/>
</dbReference>
<dbReference type="SUPFAM" id="SSF46689">
    <property type="entry name" value="Homeodomain-like"/>
    <property type="match status" value="1"/>
</dbReference>
<organism evidence="7 8">
    <name type="scientific">Spirosoma utsteinense</name>
    <dbReference type="NCBI Taxonomy" id="2585773"/>
    <lineage>
        <taxon>Bacteria</taxon>
        <taxon>Pseudomonadati</taxon>
        <taxon>Bacteroidota</taxon>
        <taxon>Cytophagia</taxon>
        <taxon>Cytophagales</taxon>
        <taxon>Cytophagaceae</taxon>
        <taxon>Spirosoma</taxon>
    </lineage>
</organism>
<gene>
    <name evidence="7" type="ORF">FH603_5034</name>
</gene>
<dbReference type="InterPro" id="IPR011006">
    <property type="entry name" value="CheY-like_superfamily"/>
</dbReference>
<feature type="domain" description="HTH araC/xylS-type" evidence="5">
    <location>
        <begin position="143"/>
        <end position="242"/>
    </location>
</feature>
<protein>
    <submittedName>
        <fullName evidence="7">DNA-binding response OmpR family regulator</fullName>
    </submittedName>
</protein>
<comment type="caution">
    <text evidence="7">The sequence shown here is derived from an EMBL/GenBank/DDBJ whole genome shotgun (WGS) entry which is preliminary data.</text>
</comment>
<dbReference type="PROSITE" id="PS00041">
    <property type="entry name" value="HTH_ARAC_FAMILY_1"/>
    <property type="match status" value="1"/>
</dbReference>
<evidence type="ECO:0000256" key="3">
    <source>
        <dbReference type="ARBA" id="ARBA00023163"/>
    </source>
</evidence>
<feature type="modified residue" description="4-aspartylphosphate" evidence="4">
    <location>
        <position position="52"/>
    </location>
</feature>
<keyword evidence="2 7" id="KW-0238">DNA-binding</keyword>
<dbReference type="InterPro" id="IPR018062">
    <property type="entry name" value="HTH_AraC-typ_CS"/>
</dbReference>